<sequence length="388" mass="43796">MKMIQKLMPKSMPLKFTWLMLSLLILLSITGCQKKDVAPVTPKAAASDVLSTSKINQDNRYASQQKALVSFLNRKMVQKQGIYTNVQATANSSEVATGHEMLSESSGFWLEYLAVNGRKKEFAAFYKATKKTFDQNGQQFSYRYNPNTQKKYSVNATLDDLRILRALVIYDAVNQTDKYKKEANQRFAYLRQNCILDGHLIDYYDVKEKQGNHSGALAYFDLRTLKYFESSKVYQRQLKVVKGGYLGDVFPLYAASFNWKTNQYAQKNLNTSEALETLLHLSEVGALKKTSRHWLAQQIQHQSLTNGYTINGVSVNNNQSSANYALAAMIFANVNDEKHYHQAMKIVWSSQIKNNSSGFNGGLSQAANKSYSFNNLTALTAAQFSVSP</sequence>
<dbReference type="PROSITE" id="PS51257">
    <property type="entry name" value="PROKAR_LIPOPROTEIN"/>
    <property type="match status" value="1"/>
</dbReference>
<dbReference type="GO" id="GO:0016787">
    <property type="term" value="F:hydrolase activity"/>
    <property type="evidence" value="ECO:0007669"/>
    <property type="project" value="UniProtKB-KW"/>
</dbReference>
<reference evidence="2" key="1">
    <citation type="journal article" date="2019" name="Int. J. Syst. Evol. Microbiol.">
        <title>The Global Catalogue of Microorganisms (GCM) 10K type strain sequencing project: providing services to taxonomists for standard genome sequencing and annotation.</title>
        <authorList>
            <consortium name="The Broad Institute Genomics Platform"/>
            <consortium name="The Broad Institute Genome Sequencing Center for Infectious Disease"/>
            <person name="Wu L."/>
            <person name="Ma J."/>
        </authorList>
    </citation>
    <scope>NUCLEOTIDE SEQUENCE [LARGE SCALE GENOMIC DNA]</scope>
    <source>
        <strain evidence="2">CCM 8896</strain>
    </source>
</reference>
<dbReference type="Gene3D" id="1.50.10.10">
    <property type="match status" value="1"/>
</dbReference>
<gene>
    <name evidence="1" type="ORF">ACFQ5M_05295</name>
</gene>
<keyword evidence="2" id="KW-1185">Reference proteome</keyword>
<evidence type="ECO:0000313" key="2">
    <source>
        <dbReference type="Proteomes" id="UP001597267"/>
    </source>
</evidence>
<dbReference type="RefSeq" id="WP_225423711.1">
    <property type="nucleotide sequence ID" value="NZ_JBHTOP010000011.1"/>
</dbReference>
<proteinExistence type="predicted"/>
<accession>A0ABW4J6D0</accession>
<dbReference type="InterPro" id="IPR008928">
    <property type="entry name" value="6-hairpin_glycosidase_sf"/>
</dbReference>
<dbReference type="InterPro" id="IPR012341">
    <property type="entry name" value="6hp_glycosidase-like_sf"/>
</dbReference>
<dbReference type="Proteomes" id="UP001597267">
    <property type="component" value="Unassembled WGS sequence"/>
</dbReference>
<evidence type="ECO:0000313" key="1">
    <source>
        <dbReference type="EMBL" id="MFD1671503.1"/>
    </source>
</evidence>
<dbReference type="EMBL" id="JBHTOP010000011">
    <property type="protein sequence ID" value="MFD1671503.1"/>
    <property type="molecule type" value="Genomic_DNA"/>
</dbReference>
<name>A0ABW4J6D0_9LACO</name>
<keyword evidence="1" id="KW-0378">Hydrolase</keyword>
<protein>
    <submittedName>
        <fullName evidence="1">Glycosyl hydrolase family 8</fullName>
    </submittedName>
</protein>
<organism evidence="1 2">
    <name type="scientific">Agrilactobacillus yilanensis</name>
    <dbReference type="NCBI Taxonomy" id="2485997"/>
    <lineage>
        <taxon>Bacteria</taxon>
        <taxon>Bacillati</taxon>
        <taxon>Bacillota</taxon>
        <taxon>Bacilli</taxon>
        <taxon>Lactobacillales</taxon>
        <taxon>Lactobacillaceae</taxon>
        <taxon>Agrilactobacillus</taxon>
    </lineage>
</organism>
<comment type="caution">
    <text evidence="1">The sequence shown here is derived from an EMBL/GenBank/DDBJ whole genome shotgun (WGS) entry which is preliminary data.</text>
</comment>
<dbReference type="SUPFAM" id="SSF48208">
    <property type="entry name" value="Six-hairpin glycosidases"/>
    <property type="match status" value="1"/>
</dbReference>